<proteinExistence type="predicted"/>
<sequence length="106" mass="12348">MVLLSFRSMCAKKQLLNGVLVARRIIITWQPLACQRWPFQSLRNHQIIKKRGVLLPNLVFLVYQALFTLRKHVDHRPDLHAETTQGNTDGSLKFLTNYDPTKYDSN</sequence>
<dbReference type="AlphaFoldDB" id="A0A7S0BQL3"/>
<organism evidence="1">
    <name type="scientific">Rhodosorus marinus</name>
    <dbReference type="NCBI Taxonomy" id="101924"/>
    <lineage>
        <taxon>Eukaryota</taxon>
        <taxon>Rhodophyta</taxon>
        <taxon>Stylonematophyceae</taxon>
        <taxon>Stylonematales</taxon>
        <taxon>Stylonemataceae</taxon>
        <taxon>Rhodosorus</taxon>
    </lineage>
</organism>
<gene>
    <name evidence="1" type="ORF">RMAR0315_LOCUS10673</name>
</gene>
<dbReference type="EMBL" id="HBEK01019584">
    <property type="protein sequence ID" value="CAD8400677.1"/>
    <property type="molecule type" value="Transcribed_RNA"/>
</dbReference>
<reference evidence="1" key="1">
    <citation type="submission" date="2021-01" db="EMBL/GenBank/DDBJ databases">
        <authorList>
            <person name="Corre E."/>
            <person name="Pelletier E."/>
            <person name="Niang G."/>
            <person name="Scheremetjew M."/>
            <person name="Finn R."/>
            <person name="Kale V."/>
            <person name="Holt S."/>
            <person name="Cochrane G."/>
            <person name="Meng A."/>
            <person name="Brown T."/>
            <person name="Cohen L."/>
        </authorList>
    </citation>
    <scope>NUCLEOTIDE SEQUENCE</scope>
    <source>
        <strain evidence="1">UTEX LB 2760</strain>
    </source>
</reference>
<name>A0A7S0BQL3_9RHOD</name>
<protein>
    <submittedName>
        <fullName evidence="1">Uncharacterized protein</fullName>
    </submittedName>
</protein>
<accession>A0A7S0BQL3</accession>
<evidence type="ECO:0000313" key="1">
    <source>
        <dbReference type="EMBL" id="CAD8400677.1"/>
    </source>
</evidence>